<evidence type="ECO:0000313" key="2">
    <source>
        <dbReference type="EMBL" id="KAK3693668.1"/>
    </source>
</evidence>
<sequence>MASSRKPDLPFSSSWRVVEGGGEHDSLDTTVLYDDYDDFLLNDLSQPSGESQSFSLRGGSQPFSIGGSQDDNIEEFLNKAEYDDEVITRSPFRPSVPQTIRYRTRESLRHRSPEPEFIMPRIMPEVPSTARETFTDPQPRVRRLRGGDNFEATMKRGTVGTSAQDKDQDQDAQNSNSESFLLGILEDLRDITGRVFGLVPRILRVLLALYIIGGSYVLFRNFAAEPLPVAVSPICRVPVISRFLTTAICPGSPSDQAEAGTTRASVDINGLVRTHGRLRSISETAIQITNLTEHMALLQGPLANLALYYSRTPLPKDTSPFVHVDLIRDLYSLRRALDQAQIKSGRYAESTCPRRLMHISSDEQYAVASVKRHLSNRDRDQPRTWGVSDWAKWLFLPFSPVGSHNTLVHTYVRHVGRVQKEAYRLQKGIRPVLRALETAKEKEKELVKLLFSHQLHEDPQAWEQKSTQVMYGGDKQKKELLSAGQDLGDRLTGYSWKELTGSLRAKPGFSDTNNPEEMKLLQELDRVITRVADLWKQIQLEAKLLEEMMELLQDGAASGTFMTPYSAAEQLAMWNEAADKLASYFMDDHVQASTWNW</sequence>
<feature type="region of interest" description="Disordered" evidence="1">
    <location>
        <begin position="151"/>
        <end position="175"/>
    </location>
</feature>
<protein>
    <submittedName>
        <fullName evidence="2">Uncharacterized protein</fullName>
    </submittedName>
</protein>
<keyword evidence="3" id="KW-1185">Reference proteome</keyword>
<dbReference type="Proteomes" id="UP001270362">
    <property type="component" value="Unassembled WGS sequence"/>
</dbReference>
<name>A0AAE1CGV0_9PEZI</name>
<evidence type="ECO:0000313" key="3">
    <source>
        <dbReference type="Proteomes" id="UP001270362"/>
    </source>
</evidence>
<evidence type="ECO:0000256" key="1">
    <source>
        <dbReference type="SAM" id="MobiDB-lite"/>
    </source>
</evidence>
<organism evidence="2 3">
    <name type="scientific">Podospora appendiculata</name>
    <dbReference type="NCBI Taxonomy" id="314037"/>
    <lineage>
        <taxon>Eukaryota</taxon>
        <taxon>Fungi</taxon>
        <taxon>Dikarya</taxon>
        <taxon>Ascomycota</taxon>
        <taxon>Pezizomycotina</taxon>
        <taxon>Sordariomycetes</taxon>
        <taxon>Sordariomycetidae</taxon>
        <taxon>Sordariales</taxon>
        <taxon>Podosporaceae</taxon>
        <taxon>Podospora</taxon>
    </lineage>
</organism>
<gene>
    <name evidence="2" type="ORF">B0T22DRAFT_46661</name>
</gene>
<reference evidence="2" key="1">
    <citation type="journal article" date="2023" name="Mol. Phylogenet. Evol.">
        <title>Genome-scale phylogeny and comparative genomics of the fungal order Sordariales.</title>
        <authorList>
            <person name="Hensen N."/>
            <person name="Bonometti L."/>
            <person name="Westerberg I."/>
            <person name="Brannstrom I.O."/>
            <person name="Guillou S."/>
            <person name="Cros-Aarteil S."/>
            <person name="Calhoun S."/>
            <person name="Haridas S."/>
            <person name="Kuo A."/>
            <person name="Mondo S."/>
            <person name="Pangilinan J."/>
            <person name="Riley R."/>
            <person name="LaButti K."/>
            <person name="Andreopoulos B."/>
            <person name="Lipzen A."/>
            <person name="Chen C."/>
            <person name="Yan M."/>
            <person name="Daum C."/>
            <person name="Ng V."/>
            <person name="Clum A."/>
            <person name="Steindorff A."/>
            <person name="Ohm R.A."/>
            <person name="Martin F."/>
            <person name="Silar P."/>
            <person name="Natvig D.O."/>
            <person name="Lalanne C."/>
            <person name="Gautier V."/>
            <person name="Ament-Velasquez S.L."/>
            <person name="Kruys A."/>
            <person name="Hutchinson M.I."/>
            <person name="Powell A.J."/>
            <person name="Barry K."/>
            <person name="Miller A.N."/>
            <person name="Grigoriev I.V."/>
            <person name="Debuchy R."/>
            <person name="Gladieux P."/>
            <person name="Hiltunen Thoren M."/>
            <person name="Johannesson H."/>
        </authorList>
    </citation>
    <scope>NUCLEOTIDE SEQUENCE</scope>
    <source>
        <strain evidence="2">CBS 314.62</strain>
    </source>
</reference>
<dbReference type="EMBL" id="JAULSO010000001">
    <property type="protein sequence ID" value="KAK3693668.1"/>
    <property type="molecule type" value="Genomic_DNA"/>
</dbReference>
<proteinExistence type="predicted"/>
<accession>A0AAE1CGV0</accession>
<reference evidence="2" key="2">
    <citation type="submission" date="2023-06" db="EMBL/GenBank/DDBJ databases">
        <authorList>
            <consortium name="Lawrence Berkeley National Laboratory"/>
            <person name="Haridas S."/>
            <person name="Hensen N."/>
            <person name="Bonometti L."/>
            <person name="Westerberg I."/>
            <person name="Brannstrom I.O."/>
            <person name="Guillou S."/>
            <person name="Cros-Aarteil S."/>
            <person name="Calhoun S."/>
            <person name="Kuo A."/>
            <person name="Mondo S."/>
            <person name="Pangilinan J."/>
            <person name="Riley R."/>
            <person name="Labutti K."/>
            <person name="Andreopoulos B."/>
            <person name="Lipzen A."/>
            <person name="Chen C."/>
            <person name="Yanf M."/>
            <person name="Daum C."/>
            <person name="Ng V."/>
            <person name="Clum A."/>
            <person name="Steindorff A."/>
            <person name="Ohm R."/>
            <person name="Martin F."/>
            <person name="Silar P."/>
            <person name="Natvig D."/>
            <person name="Lalanne C."/>
            <person name="Gautier V."/>
            <person name="Ament-Velasquez S.L."/>
            <person name="Kruys A."/>
            <person name="Hutchinson M.I."/>
            <person name="Powell A.J."/>
            <person name="Barry K."/>
            <person name="Miller A.N."/>
            <person name="Grigoriev I.V."/>
            <person name="Debuchy R."/>
            <person name="Gladieux P."/>
            <person name="Thoren M.H."/>
            <person name="Johannesson H."/>
        </authorList>
    </citation>
    <scope>NUCLEOTIDE SEQUENCE</scope>
    <source>
        <strain evidence="2">CBS 314.62</strain>
    </source>
</reference>
<dbReference type="AlphaFoldDB" id="A0AAE1CGV0"/>
<comment type="caution">
    <text evidence="2">The sequence shown here is derived from an EMBL/GenBank/DDBJ whole genome shotgun (WGS) entry which is preliminary data.</text>
</comment>